<dbReference type="KEGG" id="fgg:FSB75_08765"/>
<evidence type="ECO:0000313" key="3">
    <source>
        <dbReference type="Proteomes" id="UP000321204"/>
    </source>
</evidence>
<proteinExistence type="predicted"/>
<keyword evidence="3" id="KW-1185">Reference proteome</keyword>
<sequence length="300" mass="34653">MSNENLDFDFELDLIFSGQKNPVEAFGQIGKMYEKLLSIDQQILYNILPSAKLEYELIDLEYSSIKSKVNQILKSIPDDVLKDILNPGKLFGHLLVYIKRRLIKATETNEVQSVDSLQKVTTDINKEIKKLHIDNIIILEINNYFVLNAINELGIEGRKLKKDEYFEYKSKAGNARIGRNSSVNMAKLLYELGGQTVEQQRMETLKVKSLDLLSDKASWKLIRQGKQIEVKIVHKEWLDDYHNRKIIIQPNDYLKLDLKITYTTNSNTLKPVITYEALNVFEVIPPDIIEGTNQSNLFEE</sequence>
<dbReference type="RefSeq" id="WP_146785748.1">
    <property type="nucleotide sequence ID" value="NZ_BAABIO010000001.1"/>
</dbReference>
<evidence type="ECO:0000313" key="2">
    <source>
        <dbReference type="EMBL" id="QEC55980.1"/>
    </source>
</evidence>
<gene>
    <name evidence="2" type="ORF">FSB75_08765</name>
</gene>
<dbReference type="InterPro" id="IPR001357">
    <property type="entry name" value="BRCT_dom"/>
</dbReference>
<feature type="domain" description="BRCT" evidence="1">
    <location>
        <begin position="185"/>
        <end position="255"/>
    </location>
</feature>
<name>A0A5B8UIN9_9BACT</name>
<accession>A0A5B8UIN9</accession>
<protein>
    <recommendedName>
        <fullName evidence="1">BRCT domain-containing protein</fullName>
    </recommendedName>
</protein>
<dbReference type="EMBL" id="CP042433">
    <property type="protein sequence ID" value="QEC55980.1"/>
    <property type="molecule type" value="Genomic_DNA"/>
</dbReference>
<dbReference type="AlphaFoldDB" id="A0A5B8UIN9"/>
<organism evidence="2 3">
    <name type="scientific">Flavisolibacter ginsenosidimutans</name>
    <dbReference type="NCBI Taxonomy" id="661481"/>
    <lineage>
        <taxon>Bacteria</taxon>
        <taxon>Pseudomonadati</taxon>
        <taxon>Bacteroidota</taxon>
        <taxon>Chitinophagia</taxon>
        <taxon>Chitinophagales</taxon>
        <taxon>Chitinophagaceae</taxon>
        <taxon>Flavisolibacter</taxon>
    </lineage>
</organism>
<evidence type="ECO:0000259" key="1">
    <source>
        <dbReference type="PROSITE" id="PS50172"/>
    </source>
</evidence>
<reference evidence="2 3" key="1">
    <citation type="journal article" date="2015" name="Int. J. Syst. Evol. Microbiol.">
        <title>Flavisolibacter ginsenosidimutans sp. nov., with ginsenoside-converting activity isolated from soil used for cultivating ginseng.</title>
        <authorList>
            <person name="Zhao Y."/>
            <person name="Liu Q."/>
            <person name="Kang M.S."/>
            <person name="Jin F."/>
            <person name="Yu H."/>
            <person name="Im W.T."/>
        </authorList>
    </citation>
    <scope>NUCLEOTIDE SEQUENCE [LARGE SCALE GENOMIC DNA]</scope>
    <source>
        <strain evidence="2 3">Gsoil 636</strain>
    </source>
</reference>
<dbReference type="Proteomes" id="UP000321204">
    <property type="component" value="Chromosome"/>
</dbReference>
<dbReference type="PROSITE" id="PS50172">
    <property type="entry name" value="BRCT"/>
    <property type="match status" value="1"/>
</dbReference>
<dbReference type="OrthoDB" id="893065at2"/>